<dbReference type="EMBL" id="JAAAUQ010003279">
    <property type="protein sequence ID" value="KAF9118058.1"/>
    <property type="molecule type" value="Genomic_DNA"/>
</dbReference>
<accession>A0A9P5R1N0</accession>
<dbReference type="Proteomes" id="UP000748756">
    <property type="component" value="Unassembled WGS sequence"/>
</dbReference>
<proteinExistence type="predicted"/>
<sequence length="170" mass="19290">EEPQTPANQSIVQEARRHHGGDIGIQIHINSNVQLRTKLKPLRNRLMETRLGLLGLQRRGDSKLCQDYLNGLMDDPFKVADVMKQMQWYFSATDYPSYIKDNDSSTAKSAAMEQWIEDLIAGHGENAKNAYCGLEEDEDPEDAVANVIDAEQPPKSLWGVLDTWIEHRLI</sequence>
<feature type="non-terminal residue" evidence="1">
    <location>
        <position position="1"/>
    </location>
</feature>
<evidence type="ECO:0000313" key="1">
    <source>
        <dbReference type="EMBL" id="KAF9118058.1"/>
    </source>
</evidence>
<feature type="non-terminal residue" evidence="1">
    <location>
        <position position="170"/>
    </location>
</feature>
<evidence type="ECO:0000313" key="2">
    <source>
        <dbReference type="Proteomes" id="UP000748756"/>
    </source>
</evidence>
<gene>
    <name evidence="1" type="ORF">BG015_006752</name>
</gene>
<dbReference type="OrthoDB" id="2421966at2759"/>
<organism evidence="1 2">
    <name type="scientific">Linnemannia schmuckeri</name>
    <dbReference type="NCBI Taxonomy" id="64567"/>
    <lineage>
        <taxon>Eukaryota</taxon>
        <taxon>Fungi</taxon>
        <taxon>Fungi incertae sedis</taxon>
        <taxon>Mucoromycota</taxon>
        <taxon>Mortierellomycotina</taxon>
        <taxon>Mortierellomycetes</taxon>
        <taxon>Mortierellales</taxon>
        <taxon>Mortierellaceae</taxon>
        <taxon>Linnemannia</taxon>
    </lineage>
</organism>
<protein>
    <submittedName>
        <fullName evidence="1">Uncharacterized protein</fullName>
    </submittedName>
</protein>
<keyword evidence="2" id="KW-1185">Reference proteome</keyword>
<reference evidence="1" key="1">
    <citation type="journal article" date="2020" name="Fungal Divers.">
        <title>Resolving the Mortierellaceae phylogeny through synthesis of multi-gene phylogenetics and phylogenomics.</title>
        <authorList>
            <person name="Vandepol N."/>
            <person name="Liber J."/>
            <person name="Desiro A."/>
            <person name="Na H."/>
            <person name="Kennedy M."/>
            <person name="Barry K."/>
            <person name="Grigoriev I.V."/>
            <person name="Miller A.N."/>
            <person name="O'Donnell K."/>
            <person name="Stajich J.E."/>
            <person name="Bonito G."/>
        </authorList>
    </citation>
    <scope>NUCLEOTIDE SEQUENCE</scope>
    <source>
        <strain evidence="1">NRRL 6426</strain>
    </source>
</reference>
<name>A0A9P5R1N0_9FUNG</name>
<dbReference type="AlphaFoldDB" id="A0A9P5R1N0"/>
<comment type="caution">
    <text evidence="1">The sequence shown here is derived from an EMBL/GenBank/DDBJ whole genome shotgun (WGS) entry which is preliminary data.</text>
</comment>